<reference evidence="7" key="1">
    <citation type="submission" date="2018-05" db="EMBL/GenBank/DDBJ databases">
        <authorList>
            <person name="Lanie J.A."/>
            <person name="Ng W.-L."/>
            <person name="Kazmierczak K.M."/>
            <person name="Andrzejewski T.M."/>
            <person name="Davidsen T.M."/>
            <person name="Wayne K.J."/>
            <person name="Tettelin H."/>
            <person name="Glass J.I."/>
            <person name="Rusch D."/>
            <person name="Podicherti R."/>
            <person name="Tsui H.-C.T."/>
            <person name="Winkler M.E."/>
        </authorList>
    </citation>
    <scope>NUCLEOTIDE SEQUENCE</scope>
</reference>
<keyword evidence="3" id="KW-0479">Metal-binding</keyword>
<gene>
    <name evidence="7" type="ORF">METZ01_LOCUS7922</name>
</gene>
<dbReference type="GO" id="GO:0020037">
    <property type="term" value="F:heme binding"/>
    <property type="evidence" value="ECO:0007669"/>
    <property type="project" value="InterPro"/>
</dbReference>
<dbReference type="EMBL" id="UINC01000425">
    <property type="protein sequence ID" value="SUZ55068.1"/>
    <property type="molecule type" value="Genomic_DNA"/>
</dbReference>
<evidence type="ECO:0000259" key="6">
    <source>
        <dbReference type="PROSITE" id="PS51007"/>
    </source>
</evidence>
<keyword evidence="5" id="KW-0408">Iron</keyword>
<dbReference type="PANTHER" id="PTHR11961">
    <property type="entry name" value="CYTOCHROME C"/>
    <property type="match status" value="1"/>
</dbReference>
<evidence type="ECO:0000256" key="1">
    <source>
        <dbReference type="ARBA" id="ARBA00022448"/>
    </source>
</evidence>
<keyword evidence="1" id="KW-0813">Transport</keyword>
<dbReference type="SUPFAM" id="SSF46626">
    <property type="entry name" value="Cytochrome c"/>
    <property type="match status" value="1"/>
</dbReference>
<dbReference type="GO" id="GO:0046872">
    <property type="term" value="F:metal ion binding"/>
    <property type="evidence" value="ECO:0007669"/>
    <property type="project" value="UniProtKB-KW"/>
</dbReference>
<dbReference type="PROSITE" id="PS51007">
    <property type="entry name" value="CYTC"/>
    <property type="match status" value="1"/>
</dbReference>
<protein>
    <recommendedName>
        <fullName evidence="6">Cytochrome c domain-containing protein</fullName>
    </recommendedName>
</protein>
<evidence type="ECO:0000256" key="2">
    <source>
        <dbReference type="ARBA" id="ARBA00022617"/>
    </source>
</evidence>
<evidence type="ECO:0000256" key="5">
    <source>
        <dbReference type="ARBA" id="ARBA00023004"/>
    </source>
</evidence>
<feature type="domain" description="Cytochrome c" evidence="6">
    <location>
        <begin position="51"/>
        <end position="151"/>
    </location>
</feature>
<organism evidence="7">
    <name type="scientific">marine metagenome</name>
    <dbReference type="NCBI Taxonomy" id="408172"/>
    <lineage>
        <taxon>unclassified sequences</taxon>
        <taxon>metagenomes</taxon>
        <taxon>ecological metagenomes</taxon>
    </lineage>
</organism>
<dbReference type="InterPro" id="IPR009056">
    <property type="entry name" value="Cyt_c-like_dom"/>
</dbReference>
<keyword evidence="4" id="KW-0249">Electron transport</keyword>
<evidence type="ECO:0000256" key="3">
    <source>
        <dbReference type="ARBA" id="ARBA00022723"/>
    </source>
</evidence>
<sequence>MTNYYNKGLVLLVFLVTIGCDKEESFPAEAMNASRAGIISSETLALEEITGDVQRGKKLFIQCRACHSLKEHEPHKVGPNLYAFINRKAATKDDFIYSEALISSDIIWSVENIDLWLEKPYEIVPGNKMVFSGMSKSLDRRDLIAYLINETEQ</sequence>
<dbReference type="GO" id="GO:0009055">
    <property type="term" value="F:electron transfer activity"/>
    <property type="evidence" value="ECO:0007669"/>
    <property type="project" value="InterPro"/>
</dbReference>
<dbReference type="InterPro" id="IPR002327">
    <property type="entry name" value="Cyt_c_1A/1B"/>
</dbReference>
<dbReference type="PROSITE" id="PS51257">
    <property type="entry name" value="PROKAR_LIPOPROTEIN"/>
    <property type="match status" value="1"/>
</dbReference>
<evidence type="ECO:0000313" key="7">
    <source>
        <dbReference type="EMBL" id="SUZ55068.1"/>
    </source>
</evidence>
<dbReference type="PRINTS" id="PR00604">
    <property type="entry name" value="CYTCHRMECIAB"/>
</dbReference>
<proteinExistence type="predicted"/>
<accession>A0A381NML6</accession>
<keyword evidence="2" id="KW-0349">Heme</keyword>
<evidence type="ECO:0000256" key="4">
    <source>
        <dbReference type="ARBA" id="ARBA00022982"/>
    </source>
</evidence>
<dbReference type="AlphaFoldDB" id="A0A381NML6"/>
<dbReference type="InterPro" id="IPR036909">
    <property type="entry name" value="Cyt_c-like_dom_sf"/>
</dbReference>
<dbReference type="Gene3D" id="1.10.760.10">
    <property type="entry name" value="Cytochrome c-like domain"/>
    <property type="match status" value="1"/>
</dbReference>
<name>A0A381NML6_9ZZZZ</name>